<organism evidence="1 2">
    <name type="scientific">Anncaliia algerae PRA339</name>
    <dbReference type="NCBI Taxonomy" id="1288291"/>
    <lineage>
        <taxon>Eukaryota</taxon>
        <taxon>Fungi</taxon>
        <taxon>Fungi incertae sedis</taxon>
        <taxon>Microsporidia</taxon>
        <taxon>Tubulinosematoidea</taxon>
        <taxon>Tubulinosematidae</taxon>
        <taxon>Anncaliia</taxon>
    </lineage>
</organism>
<accession>A0A059F5X0</accession>
<dbReference type="AlphaFoldDB" id="A0A059F5X0"/>
<dbReference type="VEuPathDB" id="MicrosporidiaDB:H312_00034"/>
<reference evidence="1 2" key="2">
    <citation type="submission" date="2014-03" db="EMBL/GenBank/DDBJ databases">
        <title>The Genome Sequence of Anncaliia algerae insect isolate PRA339.</title>
        <authorList>
            <consortium name="The Broad Institute Genome Sequencing Platform"/>
            <consortium name="The Broad Institute Genome Sequencing Center for Infectious Disease"/>
            <person name="Cuomo C."/>
            <person name="Becnel J."/>
            <person name="Sanscrainte N."/>
            <person name="Walker B."/>
            <person name="Young S.K."/>
            <person name="Zeng Q."/>
            <person name="Gargeya S."/>
            <person name="Fitzgerald M."/>
            <person name="Haas B."/>
            <person name="Abouelleil A."/>
            <person name="Alvarado L."/>
            <person name="Arachchi H.M."/>
            <person name="Berlin A.M."/>
            <person name="Chapman S.B."/>
            <person name="Dewar J."/>
            <person name="Goldberg J."/>
            <person name="Griggs A."/>
            <person name="Gujja S."/>
            <person name="Hansen M."/>
            <person name="Howarth C."/>
            <person name="Imamovic A."/>
            <person name="Larimer J."/>
            <person name="McCowan C."/>
            <person name="Murphy C."/>
            <person name="Neiman D."/>
            <person name="Pearson M."/>
            <person name="Priest M."/>
            <person name="Roberts A."/>
            <person name="Saif S."/>
            <person name="Shea T."/>
            <person name="Sisk P."/>
            <person name="Sykes S."/>
            <person name="Wortman J."/>
            <person name="Nusbaum C."/>
            <person name="Birren B."/>
        </authorList>
    </citation>
    <scope>NUCLEOTIDE SEQUENCE [LARGE SCALE GENOMIC DNA]</scope>
    <source>
        <strain evidence="1 2">PRA339</strain>
    </source>
</reference>
<protein>
    <submittedName>
        <fullName evidence="1">Uncharacterized protein</fullName>
    </submittedName>
</protein>
<dbReference type="HOGENOM" id="CLU_122920_0_0_1"/>
<evidence type="ECO:0000313" key="1">
    <source>
        <dbReference type="EMBL" id="KCZ82376.1"/>
    </source>
</evidence>
<reference evidence="2" key="1">
    <citation type="submission" date="2013-02" db="EMBL/GenBank/DDBJ databases">
        <authorList>
            <consortium name="The Broad Institute Genome Sequencing Platform"/>
            <person name="Cuomo C."/>
            <person name="Becnel J."/>
            <person name="Sanscrainte N."/>
            <person name="Walker B."/>
            <person name="Young S.K."/>
            <person name="Zeng Q."/>
            <person name="Gargeya S."/>
            <person name="Fitzgerald M."/>
            <person name="Haas B."/>
            <person name="Abouelleil A."/>
            <person name="Alvarado L."/>
            <person name="Arachchi H.M."/>
            <person name="Berlin A.M."/>
            <person name="Chapman S.B."/>
            <person name="Dewar J."/>
            <person name="Goldberg J."/>
            <person name="Griggs A."/>
            <person name="Gujja S."/>
            <person name="Hansen M."/>
            <person name="Howarth C."/>
            <person name="Imamovic A."/>
            <person name="Larimer J."/>
            <person name="McCowan C."/>
            <person name="Murphy C."/>
            <person name="Neiman D."/>
            <person name="Pearson M."/>
            <person name="Priest M."/>
            <person name="Roberts A."/>
            <person name="Saif S."/>
            <person name="Shea T."/>
            <person name="Sisk P."/>
            <person name="Sykes S."/>
            <person name="Wortman J."/>
            <person name="Nusbaum C."/>
            <person name="Birren B."/>
        </authorList>
    </citation>
    <scope>NUCLEOTIDE SEQUENCE [LARGE SCALE GENOMIC DNA]</scope>
    <source>
        <strain evidence="2">PRA339</strain>
    </source>
</reference>
<proteinExistence type="predicted"/>
<evidence type="ECO:0000313" key="2">
    <source>
        <dbReference type="Proteomes" id="UP000030655"/>
    </source>
</evidence>
<keyword evidence="2" id="KW-1185">Reference proteome</keyword>
<gene>
    <name evidence="1" type="ORF">H312_00034</name>
</gene>
<dbReference type="Proteomes" id="UP000030655">
    <property type="component" value="Unassembled WGS sequence"/>
</dbReference>
<dbReference type="OrthoDB" id="10307037at2759"/>
<name>A0A059F5X0_9MICR</name>
<dbReference type="EMBL" id="KK365130">
    <property type="protein sequence ID" value="KCZ82376.1"/>
    <property type="molecule type" value="Genomic_DNA"/>
</dbReference>
<sequence>MGYYNCSSPLKYFKNIKSSSSLMQRYLKGGMKTRGYDILSSMSSDQSRQKKTTAVTPTIEQFEYEVHPLNTSISLKKKMNYLQDLECQDVEEWVDQYRTLM</sequence>